<keyword evidence="13" id="KW-1185">Reference proteome</keyword>
<dbReference type="SUPFAM" id="SSF110221">
    <property type="entry name" value="AbfB domain"/>
    <property type="match status" value="1"/>
</dbReference>
<feature type="domain" description="Alpha-L-arabinofuranosidase B catalytic" evidence="11">
    <location>
        <begin position="24"/>
        <end position="341"/>
    </location>
</feature>
<feature type="active site" description="Nucleophile" evidence="7">
    <location>
        <position position="231"/>
    </location>
</feature>
<evidence type="ECO:0000256" key="2">
    <source>
        <dbReference type="ARBA" id="ARBA00006963"/>
    </source>
</evidence>
<organism evidence="12 13">
    <name type="scientific">Teratosphaeria destructans</name>
    <dbReference type="NCBI Taxonomy" id="418781"/>
    <lineage>
        <taxon>Eukaryota</taxon>
        <taxon>Fungi</taxon>
        <taxon>Dikarya</taxon>
        <taxon>Ascomycota</taxon>
        <taxon>Pezizomycotina</taxon>
        <taxon>Dothideomycetes</taxon>
        <taxon>Dothideomycetidae</taxon>
        <taxon>Mycosphaerellales</taxon>
        <taxon>Teratosphaeriaceae</taxon>
        <taxon>Teratosphaeria</taxon>
    </lineage>
</organism>
<evidence type="ECO:0000256" key="5">
    <source>
        <dbReference type="ARBA" id="ARBA00023180"/>
    </source>
</evidence>
<feature type="chain" id="PRO_5041012508" description="Alpha-L-arabinofuranosidase" evidence="9">
    <location>
        <begin position="23"/>
        <end position="510"/>
    </location>
</feature>
<feature type="domain" description="Alpha-L-arabinofuranosidase B arabinose-binding" evidence="10">
    <location>
        <begin position="361"/>
        <end position="488"/>
    </location>
</feature>
<comment type="catalytic activity">
    <reaction evidence="1 9">
        <text>Hydrolysis of terminal non-reducing alpha-L-arabinofuranoside residues in alpha-L-arabinosides.</text>
        <dbReference type="EC" id="3.2.1.55"/>
    </reaction>
</comment>
<feature type="disulfide bond" evidence="8">
    <location>
        <begin position="408"/>
        <end position="445"/>
    </location>
</feature>
<dbReference type="GO" id="GO:0045490">
    <property type="term" value="P:pectin catabolic process"/>
    <property type="evidence" value="ECO:0007669"/>
    <property type="project" value="TreeGrafter"/>
</dbReference>
<name>A0A9W7W3B1_9PEZI</name>
<dbReference type="EMBL" id="RIBY02001457">
    <property type="protein sequence ID" value="KAH9828750.1"/>
    <property type="molecule type" value="Genomic_DNA"/>
</dbReference>
<dbReference type="EC" id="3.2.1.55" evidence="9"/>
<evidence type="ECO:0000256" key="4">
    <source>
        <dbReference type="ARBA" id="ARBA00022801"/>
    </source>
</evidence>
<dbReference type="InterPro" id="IPR013320">
    <property type="entry name" value="ConA-like_dom_sf"/>
</dbReference>
<evidence type="ECO:0000256" key="3">
    <source>
        <dbReference type="ARBA" id="ARBA00022729"/>
    </source>
</evidence>
<proteinExistence type="inferred from homology"/>
<feature type="signal peptide" evidence="9">
    <location>
        <begin position="1"/>
        <end position="22"/>
    </location>
</feature>
<comment type="pathway">
    <text evidence="9">Glycan metabolism; L-arabinan degradation.</text>
</comment>
<evidence type="ECO:0000256" key="8">
    <source>
        <dbReference type="PIRSR" id="PIRSR638964-3"/>
    </source>
</evidence>
<evidence type="ECO:0000256" key="1">
    <source>
        <dbReference type="ARBA" id="ARBA00001462"/>
    </source>
</evidence>
<dbReference type="GO" id="GO:0046373">
    <property type="term" value="P:L-arabinose metabolic process"/>
    <property type="evidence" value="ECO:0007669"/>
    <property type="project" value="UniProtKB-UniRule"/>
</dbReference>
<evidence type="ECO:0000256" key="6">
    <source>
        <dbReference type="ARBA" id="ARBA00023295"/>
    </source>
</evidence>
<keyword evidence="4 9" id="KW-0378">Hydrolase</keyword>
<evidence type="ECO:0000259" key="11">
    <source>
        <dbReference type="Pfam" id="PF09206"/>
    </source>
</evidence>
<dbReference type="GO" id="GO:0005576">
    <property type="term" value="C:extracellular region"/>
    <property type="evidence" value="ECO:0007669"/>
    <property type="project" value="UniProtKB-SubCell"/>
</dbReference>
<dbReference type="InterPro" id="IPR015289">
    <property type="entry name" value="A-L-arabinofuranosidase_B_cat"/>
</dbReference>
<dbReference type="InterPro" id="IPR038964">
    <property type="entry name" value="ABFB"/>
</dbReference>
<keyword evidence="3 9" id="KW-0732">Signal</keyword>
<dbReference type="Pfam" id="PF05270">
    <property type="entry name" value="AbfB"/>
    <property type="match status" value="1"/>
</dbReference>
<comment type="subcellular location">
    <subcellularLocation>
        <location evidence="9">Secreted</location>
    </subcellularLocation>
</comment>
<keyword evidence="6 9" id="KW-0326">Glycosidase</keyword>
<reference evidence="12 13" key="1">
    <citation type="journal article" date="2018" name="IMA Fungus">
        <title>IMA Genome-F 10: Nine draft genome sequences of Claviceps purpurea s.lat., including C. arundinis, C. humidiphila, and C. cf. spartinae, pseudomolecules for the pitch canker pathogen Fusarium circinatum, draft genome of Davidsoniella eucalypti, Grosmannia galeiformis, Quambalaria eucalypti, and Teratosphaeria destructans.</title>
        <authorList>
            <person name="Wingfield B.D."/>
            <person name="Liu M."/>
            <person name="Nguyen H.D."/>
            <person name="Lane F.A."/>
            <person name="Morgan S.W."/>
            <person name="De Vos L."/>
            <person name="Wilken P.M."/>
            <person name="Duong T.A."/>
            <person name="Aylward J."/>
            <person name="Coetzee M.P."/>
            <person name="Dadej K."/>
            <person name="De Beer Z.W."/>
            <person name="Findlay W."/>
            <person name="Havenga M."/>
            <person name="Kolarik M."/>
            <person name="Menzies J.G."/>
            <person name="Naidoo K."/>
            <person name="Pochopski O."/>
            <person name="Shoukouhi P."/>
            <person name="Santana Q.C."/>
            <person name="Seifert K.A."/>
            <person name="Soal N."/>
            <person name="Steenkamp E.T."/>
            <person name="Tatham C.T."/>
            <person name="van der Nest M.A."/>
            <person name="Wingfield M.J."/>
        </authorList>
    </citation>
    <scope>NUCLEOTIDE SEQUENCE [LARGE SCALE GENOMIC DNA]</scope>
    <source>
        <strain evidence="12">CMW44962</strain>
    </source>
</reference>
<dbReference type="Gene3D" id="2.60.120.200">
    <property type="match status" value="1"/>
</dbReference>
<dbReference type="SUPFAM" id="SSF49899">
    <property type="entry name" value="Concanavalin A-like lectins/glucanases"/>
    <property type="match status" value="1"/>
</dbReference>
<dbReference type="PANTHER" id="PTHR39447">
    <property type="entry name" value="ALPHA-L-ARABINOFURANOSIDASE B"/>
    <property type="match status" value="1"/>
</dbReference>
<keyword evidence="9" id="KW-0624">Polysaccharide degradation</keyword>
<keyword evidence="5" id="KW-0325">Glycoprotein</keyword>
<evidence type="ECO:0000313" key="12">
    <source>
        <dbReference type="EMBL" id="KAH9828750.1"/>
    </source>
</evidence>
<feature type="disulfide bond" evidence="8">
    <location>
        <begin position="85"/>
        <end position="90"/>
    </location>
</feature>
<reference evidence="12 13" key="2">
    <citation type="journal article" date="2021" name="Curr. Genet.">
        <title>Genetic response to nitrogen starvation in the aggressive Eucalyptus foliar pathogen Teratosphaeria destructans.</title>
        <authorList>
            <person name="Havenga M."/>
            <person name="Wingfield B.D."/>
            <person name="Wingfield M.J."/>
            <person name="Dreyer L.L."/>
            <person name="Roets F."/>
            <person name="Aylward J."/>
        </authorList>
    </citation>
    <scope>NUCLEOTIDE SEQUENCE [LARGE SCALE GENOMIC DNA]</scope>
    <source>
        <strain evidence="12">CMW44962</strain>
    </source>
</reference>
<evidence type="ECO:0000313" key="13">
    <source>
        <dbReference type="Proteomes" id="UP001138500"/>
    </source>
</evidence>
<dbReference type="GO" id="GO:0045493">
    <property type="term" value="P:xylan catabolic process"/>
    <property type="evidence" value="ECO:0007669"/>
    <property type="project" value="UniProtKB-KW"/>
</dbReference>
<dbReference type="PANTHER" id="PTHR39447:SF2">
    <property type="entry name" value="ALPHA-L-ARABINOFURANOSIDASE B"/>
    <property type="match status" value="1"/>
</dbReference>
<dbReference type="InterPro" id="IPR036195">
    <property type="entry name" value="AbfB_ABD_sf"/>
</dbReference>
<dbReference type="OrthoDB" id="157622at2759"/>
<gene>
    <name evidence="12" type="ORF">Tdes44962_MAKER09228</name>
</gene>
<keyword evidence="9" id="KW-0858">Xylan degradation</keyword>
<keyword evidence="8" id="KW-1015">Disulfide bond</keyword>
<feature type="disulfide bond" evidence="8">
    <location>
        <begin position="184"/>
        <end position="185"/>
    </location>
</feature>
<protein>
    <recommendedName>
        <fullName evidence="9">Alpha-L-arabinofuranosidase</fullName>
        <ecNumber evidence="9">3.2.1.55</ecNumber>
    </recommendedName>
</protein>
<evidence type="ECO:0000256" key="7">
    <source>
        <dbReference type="PIRSR" id="PIRSR638964-1"/>
    </source>
</evidence>
<dbReference type="Proteomes" id="UP001138500">
    <property type="component" value="Unassembled WGS sequence"/>
</dbReference>
<comment type="caution">
    <text evidence="12">The sequence shown here is derived from an EMBL/GenBank/DDBJ whole genome shotgun (WGS) entry which is preliminary data.</text>
</comment>
<keyword evidence="9" id="KW-0119">Carbohydrate metabolism</keyword>
<dbReference type="GO" id="GO:0046556">
    <property type="term" value="F:alpha-L-arabinofuranosidase activity"/>
    <property type="evidence" value="ECO:0007669"/>
    <property type="project" value="UniProtKB-UniRule"/>
</dbReference>
<dbReference type="Gene3D" id="2.80.10.50">
    <property type="match status" value="1"/>
</dbReference>
<evidence type="ECO:0000256" key="9">
    <source>
        <dbReference type="RuleBase" id="RU367111"/>
    </source>
</evidence>
<feature type="disulfide bond" evidence="8">
    <location>
        <begin position="25"/>
        <end position="35"/>
    </location>
</feature>
<dbReference type="AlphaFoldDB" id="A0A9W7W3B1"/>
<sequence>MSPHSFFHRTWSIATTISIATAAPCDIYKSANTPCVAAHSTVRALYDSFNSALYQVLRQSDGQTAEISPRKAGGVADAEAQDRFCVNTTCIINVIYDQSGRSNHLSIAPSGGATGGPGQGPLNGGDYPASGIGAPVTLNGEKAYGVFISPSTGYRNNQATGLATGDEPQGMYAIVDGTHYKGDCCFDYGNAETNTNDTGNAHMEAIYFGPGDGSGNGKGAGSGPWIMGDLENGLWPGDQWTYEQNPTQTSRFVTAIVKGDSGNRWAIRGGDATSGGLTTYFDGPRPAGYNPMRKEGAIILGIGGDNSNRGQGTFYEGAITTSYPPDSAEDTLQSNILAQNYRPASLVSGPPLNPGSTITIRATSPGLESHYLTHDPSTSTLLFQPLTSQPVPNTATFHVHPGLALADCISLEPASAPGTYIRHFDARLRPDAPGDQQFREDATFCPQAALGGAGSHTFRSWNFPVRNVRVFGGRDAVIAYNGGQTIFAWDRPDGGYVGEVSFAVEVVGAA</sequence>
<keyword evidence="9" id="KW-0964">Secreted</keyword>
<dbReference type="GO" id="GO:0031222">
    <property type="term" value="P:arabinan catabolic process"/>
    <property type="evidence" value="ECO:0007669"/>
    <property type="project" value="UniProtKB-UniRule"/>
</dbReference>
<evidence type="ECO:0000259" key="10">
    <source>
        <dbReference type="Pfam" id="PF05270"/>
    </source>
</evidence>
<feature type="active site" description="Proton donor" evidence="7">
    <location>
        <position position="305"/>
    </location>
</feature>
<dbReference type="InterPro" id="IPR007934">
    <property type="entry name" value="AbfB_ABD"/>
</dbReference>
<comment type="similarity">
    <text evidence="2 9">Belongs to the glycosyl hydrolase 54 family.</text>
</comment>
<accession>A0A9W7W3B1</accession>
<dbReference type="Pfam" id="PF09206">
    <property type="entry name" value="ArabFuran-catal"/>
    <property type="match status" value="1"/>
</dbReference>